<feature type="domain" description="DUF4349" evidence="3">
    <location>
        <begin position="109"/>
        <end position="319"/>
    </location>
</feature>
<dbReference type="AlphaFoldDB" id="A0A559J325"/>
<sequence>MKGGDVVCRSEERKKRNQRKLGNRLAPHLCVILLILVSMLVGCGSSTSLTSSVSPEAKTESLGTQVDRDNQQNVQEMAKNEIQTETSNSDTNRTADQEPVTHPAAAQDRKLVYKAEITMEVKEYDAVKLSINDLIHRTGGYITDYSDTQNDHEHGGVYTVRVPAEKFQATITMLEQLDVERFERSYTTQDVTEEYVDLESRLKAKRLVEARLLGYMEKATKAEDLLSFSDTLATTQEEIERIVGRQKYLNNLVSMSTIQLRVYESVENIAAKKLEEAFGERIGRTLNSSLEALVGLGKGILLTAVALLPFVIVFSILVFPIVYIVRRRRRSRGASKQKE</sequence>
<keyword evidence="2" id="KW-0812">Transmembrane</keyword>
<accession>A0A559J325</accession>
<keyword evidence="2" id="KW-0472">Membrane</keyword>
<gene>
    <name evidence="4" type="ORF">FPZ44_15105</name>
</gene>
<reference evidence="4 5" key="1">
    <citation type="submission" date="2019-07" db="EMBL/GenBank/DDBJ databases">
        <authorList>
            <person name="Kim J."/>
        </authorList>
    </citation>
    <scope>NUCLEOTIDE SEQUENCE [LARGE SCALE GENOMIC DNA]</scope>
    <source>
        <strain evidence="4 5">N4</strain>
    </source>
</reference>
<dbReference type="InterPro" id="IPR025645">
    <property type="entry name" value="DUF4349"/>
</dbReference>
<feature type="region of interest" description="Disordered" evidence="1">
    <location>
        <begin position="47"/>
        <end position="105"/>
    </location>
</feature>
<evidence type="ECO:0000256" key="2">
    <source>
        <dbReference type="SAM" id="Phobius"/>
    </source>
</evidence>
<comment type="caution">
    <text evidence="4">The sequence shown here is derived from an EMBL/GenBank/DDBJ whole genome shotgun (WGS) entry which is preliminary data.</text>
</comment>
<feature type="transmembrane region" description="Helical" evidence="2">
    <location>
        <begin position="21"/>
        <end position="41"/>
    </location>
</feature>
<feature type="transmembrane region" description="Helical" evidence="2">
    <location>
        <begin position="300"/>
        <end position="325"/>
    </location>
</feature>
<evidence type="ECO:0000256" key="1">
    <source>
        <dbReference type="SAM" id="MobiDB-lite"/>
    </source>
</evidence>
<dbReference type="EMBL" id="VNJK01000001">
    <property type="protein sequence ID" value="TVX94261.1"/>
    <property type="molecule type" value="Genomic_DNA"/>
</dbReference>
<keyword evidence="2" id="KW-1133">Transmembrane helix</keyword>
<protein>
    <submittedName>
        <fullName evidence="4">DUF4349 domain-containing protein</fullName>
    </submittedName>
</protein>
<feature type="compositionally biased region" description="Polar residues" evidence="1">
    <location>
        <begin position="71"/>
        <end position="94"/>
    </location>
</feature>
<evidence type="ECO:0000313" key="5">
    <source>
        <dbReference type="Proteomes" id="UP000318102"/>
    </source>
</evidence>
<dbReference type="OrthoDB" id="5381491at2"/>
<evidence type="ECO:0000259" key="3">
    <source>
        <dbReference type="Pfam" id="PF14257"/>
    </source>
</evidence>
<organism evidence="4 5">
    <name type="scientific">Paenibacillus agilis</name>
    <dbReference type="NCBI Taxonomy" id="3020863"/>
    <lineage>
        <taxon>Bacteria</taxon>
        <taxon>Bacillati</taxon>
        <taxon>Bacillota</taxon>
        <taxon>Bacilli</taxon>
        <taxon>Bacillales</taxon>
        <taxon>Paenibacillaceae</taxon>
        <taxon>Paenibacillus</taxon>
    </lineage>
</organism>
<dbReference type="Proteomes" id="UP000318102">
    <property type="component" value="Unassembled WGS sequence"/>
</dbReference>
<dbReference type="Pfam" id="PF14257">
    <property type="entry name" value="DUF4349"/>
    <property type="match status" value="1"/>
</dbReference>
<evidence type="ECO:0000313" key="4">
    <source>
        <dbReference type="EMBL" id="TVX94261.1"/>
    </source>
</evidence>
<keyword evidence="5" id="KW-1185">Reference proteome</keyword>
<name>A0A559J325_9BACL</name>
<proteinExistence type="predicted"/>